<feature type="chain" id="PRO_5035254878" evidence="7">
    <location>
        <begin position="20"/>
        <end position="459"/>
    </location>
</feature>
<dbReference type="SMART" id="SM00228">
    <property type="entry name" value="PDZ"/>
    <property type="match status" value="1"/>
</dbReference>
<gene>
    <name evidence="9" type="ORF">GCM10007276_00120</name>
</gene>
<protein>
    <submittedName>
        <fullName evidence="9">Peptidase S41</fullName>
    </submittedName>
</protein>
<evidence type="ECO:0000256" key="2">
    <source>
        <dbReference type="ARBA" id="ARBA00022670"/>
    </source>
</evidence>
<dbReference type="Pfam" id="PF17820">
    <property type="entry name" value="PDZ_6"/>
    <property type="match status" value="1"/>
</dbReference>
<name>A0A8J2Y9R6_9RHOB</name>
<dbReference type="InterPro" id="IPR005151">
    <property type="entry name" value="Tail-specific_protease"/>
</dbReference>
<evidence type="ECO:0000256" key="3">
    <source>
        <dbReference type="ARBA" id="ARBA00022801"/>
    </source>
</evidence>
<evidence type="ECO:0000313" key="10">
    <source>
        <dbReference type="Proteomes" id="UP000602745"/>
    </source>
</evidence>
<evidence type="ECO:0000259" key="8">
    <source>
        <dbReference type="PROSITE" id="PS50106"/>
    </source>
</evidence>
<dbReference type="CDD" id="cd06782">
    <property type="entry name" value="cpPDZ_CPP-like"/>
    <property type="match status" value="1"/>
</dbReference>
<dbReference type="CDD" id="cd07560">
    <property type="entry name" value="Peptidase_S41_CPP"/>
    <property type="match status" value="1"/>
</dbReference>
<evidence type="ECO:0000256" key="1">
    <source>
        <dbReference type="ARBA" id="ARBA00009179"/>
    </source>
</evidence>
<dbReference type="GO" id="GO:0008236">
    <property type="term" value="F:serine-type peptidase activity"/>
    <property type="evidence" value="ECO:0007669"/>
    <property type="project" value="UniProtKB-KW"/>
</dbReference>
<dbReference type="InterPro" id="IPR004447">
    <property type="entry name" value="Peptidase_S41A"/>
</dbReference>
<dbReference type="GO" id="GO:0007165">
    <property type="term" value="P:signal transduction"/>
    <property type="evidence" value="ECO:0007669"/>
    <property type="project" value="TreeGrafter"/>
</dbReference>
<accession>A0A8J2Y9R6</accession>
<dbReference type="GO" id="GO:0004175">
    <property type="term" value="F:endopeptidase activity"/>
    <property type="evidence" value="ECO:0007669"/>
    <property type="project" value="TreeGrafter"/>
</dbReference>
<dbReference type="InterPro" id="IPR001478">
    <property type="entry name" value="PDZ"/>
</dbReference>
<comment type="caution">
    <text evidence="9">The sequence shown here is derived from an EMBL/GenBank/DDBJ whole genome shotgun (WGS) entry which is preliminary data.</text>
</comment>
<dbReference type="FunFam" id="3.90.226.10:FF:000029">
    <property type="entry name" value="Peptidase, S41 family"/>
    <property type="match status" value="1"/>
</dbReference>
<dbReference type="AlphaFoldDB" id="A0A8J2Y9R6"/>
<keyword evidence="10" id="KW-1185">Reference proteome</keyword>
<dbReference type="EMBL" id="BMCP01000001">
    <property type="protein sequence ID" value="GGE26967.1"/>
    <property type="molecule type" value="Genomic_DNA"/>
</dbReference>
<dbReference type="GO" id="GO:0030288">
    <property type="term" value="C:outer membrane-bounded periplasmic space"/>
    <property type="evidence" value="ECO:0007669"/>
    <property type="project" value="TreeGrafter"/>
</dbReference>
<dbReference type="Gene3D" id="3.90.226.10">
    <property type="entry name" value="2-enoyl-CoA Hydratase, Chain A, domain 1"/>
    <property type="match status" value="1"/>
</dbReference>
<dbReference type="GO" id="GO:0006508">
    <property type="term" value="P:proteolysis"/>
    <property type="evidence" value="ECO:0007669"/>
    <property type="project" value="UniProtKB-KW"/>
</dbReference>
<feature type="region of interest" description="Disordered" evidence="6">
    <location>
        <begin position="422"/>
        <end position="459"/>
    </location>
</feature>
<evidence type="ECO:0000256" key="4">
    <source>
        <dbReference type="ARBA" id="ARBA00022825"/>
    </source>
</evidence>
<dbReference type="InterPro" id="IPR029045">
    <property type="entry name" value="ClpP/crotonase-like_dom_sf"/>
</dbReference>
<reference evidence="9" key="1">
    <citation type="journal article" date="2014" name="Int. J. Syst. Evol. Microbiol.">
        <title>Complete genome sequence of Corynebacterium casei LMG S-19264T (=DSM 44701T), isolated from a smear-ripened cheese.</title>
        <authorList>
            <consortium name="US DOE Joint Genome Institute (JGI-PGF)"/>
            <person name="Walter F."/>
            <person name="Albersmeier A."/>
            <person name="Kalinowski J."/>
            <person name="Ruckert C."/>
        </authorList>
    </citation>
    <scope>NUCLEOTIDE SEQUENCE</scope>
    <source>
        <strain evidence="9">CCM 7684</strain>
    </source>
</reference>
<sequence length="459" mass="49202">MRKASLVLAGALLGATAMGVVQQHGLLGTAVAASADTYRYLNLFGDVFERVRSEYVEAPEEQKLIDAAINGMLQSLDPHSAYMDASKYEDRQVDIRGEFGGLGIEVMMENKLVKVVGPIDGTPASRADIRAGDFIVKIDGEDVEGMSLQDAVKKMRGPVNTPITLTIKRDSAEPIDIKIVRDIVKVRVVRHRVEGDNVGYVRIASFSEPTFDNMRSAIEEIKSKVPADKLKGYVVDLRNNPGGLLDQSVQVSDAFLERGEVVSLRGRKADDVQRFSARSGDLTDGKPVIVLTNGGSASASEIVAGALQDHRRATVLGTRSFGKGSVQTLTRMGNQGALSLTTARYYTPCGRSIQAKGIEPDILLLPNVPEELKDKVDSKGEAGLEGHLTNEGGEERSASSTYVPQEAAEDVQLQQALALLRGEKTDANFPPNKDSIPADCGIKSQSAKVPADNAGGAKN</sequence>
<dbReference type="PANTHER" id="PTHR32060:SF30">
    <property type="entry name" value="CARBOXY-TERMINAL PROCESSING PROTEASE CTPA"/>
    <property type="match status" value="1"/>
</dbReference>
<keyword evidence="3 5" id="KW-0378">Hydrolase</keyword>
<keyword evidence="2 5" id="KW-0645">Protease</keyword>
<feature type="domain" description="PDZ" evidence="8">
    <location>
        <begin position="92"/>
        <end position="156"/>
    </location>
</feature>
<dbReference type="Pfam" id="PF22694">
    <property type="entry name" value="CtpB_N-like"/>
    <property type="match status" value="1"/>
</dbReference>
<dbReference type="Pfam" id="PF03572">
    <property type="entry name" value="Peptidase_S41"/>
    <property type="match status" value="1"/>
</dbReference>
<feature type="region of interest" description="Disordered" evidence="6">
    <location>
        <begin position="380"/>
        <end position="407"/>
    </location>
</feature>
<comment type="similarity">
    <text evidence="1 5">Belongs to the peptidase S41A family.</text>
</comment>
<keyword evidence="4 5" id="KW-0720">Serine protease</keyword>
<evidence type="ECO:0000313" key="9">
    <source>
        <dbReference type="EMBL" id="GGE26967.1"/>
    </source>
</evidence>
<evidence type="ECO:0000256" key="5">
    <source>
        <dbReference type="RuleBase" id="RU004404"/>
    </source>
</evidence>
<dbReference type="NCBIfam" id="TIGR00225">
    <property type="entry name" value="prc"/>
    <property type="match status" value="1"/>
</dbReference>
<dbReference type="RefSeq" id="WP_229729080.1">
    <property type="nucleotide sequence ID" value="NZ_BMCP01000001.1"/>
</dbReference>
<dbReference type="Proteomes" id="UP000602745">
    <property type="component" value="Unassembled WGS sequence"/>
</dbReference>
<dbReference type="PROSITE" id="PS50106">
    <property type="entry name" value="PDZ"/>
    <property type="match status" value="1"/>
</dbReference>
<dbReference type="SUPFAM" id="SSF50156">
    <property type="entry name" value="PDZ domain-like"/>
    <property type="match status" value="1"/>
</dbReference>
<feature type="signal peptide" evidence="7">
    <location>
        <begin position="1"/>
        <end position="19"/>
    </location>
</feature>
<dbReference type="InterPro" id="IPR036034">
    <property type="entry name" value="PDZ_sf"/>
</dbReference>
<reference evidence="9" key="2">
    <citation type="submission" date="2020-09" db="EMBL/GenBank/DDBJ databases">
        <authorList>
            <person name="Sun Q."/>
            <person name="Sedlacek I."/>
        </authorList>
    </citation>
    <scope>NUCLEOTIDE SEQUENCE</scope>
    <source>
        <strain evidence="9">CCM 7684</strain>
    </source>
</reference>
<keyword evidence="7" id="KW-0732">Signal</keyword>
<evidence type="ECO:0000256" key="7">
    <source>
        <dbReference type="SAM" id="SignalP"/>
    </source>
</evidence>
<dbReference type="PANTHER" id="PTHR32060">
    <property type="entry name" value="TAIL-SPECIFIC PROTEASE"/>
    <property type="match status" value="1"/>
</dbReference>
<evidence type="ECO:0000256" key="6">
    <source>
        <dbReference type="SAM" id="MobiDB-lite"/>
    </source>
</evidence>
<dbReference type="Gene3D" id="3.30.750.44">
    <property type="match status" value="1"/>
</dbReference>
<dbReference type="Gene3D" id="2.30.42.10">
    <property type="match status" value="1"/>
</dbReference>
<organism evidence="9 10">
    <name type="scientific">Agaricicola taiwanensis</name>
    <dbReference type="NCBI Taxonomy" id="591372"/>
    <lineage>
        <taxon>Bacteria</taxon>
        <taxon>Pseudomonadati</taxon>
        <taxon>Pseudomonadota</taxon>
        <taxon>Alphaproteobacteria</taxon>
        <taxon>Rhodobacterales</taxon>
        <taxon>Paracoccaceae</taxon>
        <taxon>Agaricicola</taxon>
    </lineage>
</organism>
<dbReference type="SUPFAM" id="SSF52096">
    <property type="entry name" value="ClpP/crotonase"/>
    <property type="match status" value="1"/>
</dbReference>
<proteinExistence type="inferred from homology"/>
<dbReference type="FunFam" id="2.30.42.10:FF:000063">
    <property type="entry name" value="Peptidase, S41 family"/>
    <property type="match status" value="1"/>
</dbReference>
<dbReference type="SMART" id="SM00245">
    <property type="entry name" value="TSPc"/>
    <property type="match status" value="1"/>
</dbReference>
<dbReference type="InterPro" id="IPR055210">
    <property type="entry name" value="CtpA/B_N"/>
</dbReference>
<dbReference type="InterPro" id="IPR041489">
    <property type="entry name" value="PDZ_6"/>
</dbReference>